<evidence type="ECO:0000259" key="1">
    <source>
        <dbReference type="Pfam" id="PF04248"/>
    </source>
</evidence>
<dbReference type="InterPro" id="IPR007361">
    <property type="entry name" value="DUF427"/>
</dbReference>
<dbReference type="OrthoDB" id="119916at2"/>
<dbReference type="EMBL" id="FZOQ01000006">
    <property type="protein sequence ID" value="SNS41283.1"/>
    <property type="molecule type" value="Genomic_DNA"/>
</dbReference>
<dbReference type="Pfam" id="PF04248">
    <property type="entry name" value="NTP_transf_9"/>
    <property type="match status" value="1"/>
</dbReference>
<reference evidence="3" key="1">
    <citation type="submission" date="2017-06" db="EMBL/GenBank/DDBJ databases">
        <authorList>
            <person name="Varghese N."/>
            <person name="Submissions S."/>
        </authorList>
    </citation>
    <scope>NUCLEOTIDE SEQUENCE [LARGE SCALE GENOMIC DNA]</scope>
    <source>
        <strain evidence="3">NKM1</strain>
    </source>
</reference>
<keyword evidence="3" id="KW-1185">Reference proteome</keyword>
<name>A0A239EB92_9BACT</name>
<sequence>MKAIWNAVVIADSDRTVEVNGNHYFPPNNVNPEYLEESRTHTDSELGEATYYHVKVHGDVKLDGAWSYPDPTDAGKEVRGYIAFSKEIKLEE</sequence>
<dbReference type="RefSeq" id="WP_089318725.1">
    <property type="nucleotide sequence ID" value="NZ_FZOQ01000006.1"/>
</dbReference>
<accession>A0A239EB92</accession>
<feature type="domain" description="DUF427" evidence="1">
    <location>
        <begin position="1"/>
        <end position="86"/>
    </location>
</feature>
<proteinExistence type="predicted"/>
<evidence type="ECO:0000313" key="3">
    <source>
        <dbReference type="Proteomes" id="UP000198432"/>
    </source>
</evidence>
<dbReference type="PANTHER" id="PTHR34310:SF5">
    <property type="entry name" value="DUF427 DOMAIN PROTEIN (AFU_ORTHOLOGUE AFUA_3G02220)"/>
    <property type="match status" value="1"/>
</dbReference>
<dbReference type="Gene3D" id="2.170.150.40">
    <property type="entry name" value="Domain of unknown function (DUF427)"/>
    <property type="match status" value="1"/>
</dbReference>
<gene>
    <name evidence="2" type="ORF">SAMN06296052_10663</name>
</gene>
<organism evidence="2 3">
    <name type="scientific">Pontibacter ummariensis</name>
    <dbReference type="NCBI Taxonomy" id="1610492"/>
    <lineage>
        <taxon>Bacteria</taxon>
        <taxon>Pseudomonadati</taxon>
        <taxon>Bacteroidota</taxon>
        <taxon>Cytophagia</taxon>
        <taxon>Cytophagales</taxon>
        <taxon>Hymenobacteraceae</taxon>
        <taxon>Pontibacter</taxon>
    </lineage>
</organism>
<dbReference type="PANTHER" id="PTHR34310">
    <property type="entry name" value="DUF427 DOMAIN PROTEIN (AFU_ORTHOLOGUE AFUA_3G02220)"/>
    <property type="match status" value="1"/>
</dbReference>
<dbReference type="AlphaFoldDB" id="A0A239EB92"/>
<dbReference type="Proteomes" id="UP000198432">
    <property type="component" value="Unassembled WGS sequence"/>
</dbReference>
<evidence type="ECO:0000313" key="2">
    <source>
        <dbReference type="EMBL" id="SNS41283.1"/>
    </source>
</evidence>
<protein>
    <submittedName>
        <fullName evidence="2">Uncharacterized conserved protein, DUF427 family</fullName>
    </submittedName>
</protein>
<dbReference type="InterPro" id="IPR038694">
    <property type="entry name" value="DUF427_sf"/>
</dbReference>